<feature type="compositionally biased region" description="Polar residues" evidence="1">
    <location>
        <begin position="59"/>
        <end position="77"/>
    </location>
</feature>
<proteinExistence type="predicted"/>
<sequence>MISICITLKKRTMSGRPKKTRGVEVWDLKKNDTELRKGGSKKTCALCKELGHNKRSYPQRPTTTDVPADQPSEQTEVTIPPPTYVSVDQPSEQTESQYLHQQMCLLTNPLNK</sequence>
<reference evidence="2 3" key="1">
    <citation type="journal article" date="2023" name="Life. Sci Alliance">
        <title>Evolutionary insights into 3D genome organization and epigenetic landscape of Vigna mungo.</title>
        <authorList>
            <person name="Junaid A."/>
            <person name="Singh B."/>
            <person name="Bhatia S."/>
        </authorList>
    </citation>
    <scope>NUCLEOTIDE SEQUENCE [LARGE SCALE GENOMIC DNA]</scope>
    <source>
        <strain evidence="2">Urdbean</strain>
    </source>
</reference>
<dbReference type="Proteomes" id="UP001374535">
    <property type="component" value="Chromosome 3"/>
</dbReference>
<feature type="non-terminal residue" evidence="2">
    <location>
        <position position="112"/>
    </location>
</feature>
<name>A0AAQ3NXM0_VIGMU</name>
<evidence type="ECO:0000256" key="1">
    <source>
        <dbReference type="SAM" id="MobiDB-lite"/>
    </source>
</evidence>
<evidence type="ECO:0000313" key="2">
    <source>
        <dbReference type="EMBL" id="WVZ17230.1"/>
    </source>
</evidence>
<dbReference type="EMBL" id="CP144698">
    <property type="protein sequence ID" value="WVZ17230.1"/>
    <property type="molecule type" value="Genomic_DNA"/>
</dbReference>
<feature type="region of interest" description="Disordered" evidence="1">
    <location>
        <begin position="50"/>
        <end position="96"/>
    </location>
</feature>
<dbReference type="AlphaFoldDB" id="A0AAQ3NXM0"/>
<evidence type="ECO:0000313" key="3">
    <source>
        <dbReference type="Proteomes" id="UP001374535"/>
    </source>
</evidence>
<organism evidence="2 3">
    <name type="scientific">Vigna mungo</name>
    <name type="common">Black gram</name>
    <name type="synonym">Phaseolus mungo</name>
    <dbReference type="NCBI Taxonomy" id="3915"/>
    <lineage>
        <taxon>Eukaryota</taxon>
        <taxon>Viridiplantae</taxon>
        <taxon>Streptophyta</taxon>
        <taxon>Embryophyta</taxon>
        <taxon>Tracheophyta</taxon>
        <taxon>Spermatophyta</taxon>
        <taxon>Magnoliopsida</taxon>
        <taxon>eudicotyledons</taxon>
        <taxon>Gunneridae</taxon>
        <taxon>Pentapetalae</taxon>
        <taxon>rosids</taxon>
        <taxon>fabids</taxon>
        <taxon>Fabales</taxon>
        <taxon>Fabaceae</taxon>
        <taxon>Papilionoideae</taxon>
        <taxon>50 kb inversion clade</taxon>
        <taxon>NPAAA clade</taxon>
        <taxon>indigoferoid/millettioid clade</taxon>
        <taxon>Phaseoleae</taxon>
        <taxon>Vigna</taxon>
    </lineage>
</organism>
<protein>
    <submittedName>
        <fullName evidence="2">Uncharacterized protein</fullName>
    </submittedName>
</protein>
<accession>A0AAQ3NXM0</accession>
<feature type="compositionally biased region" description="Polar residues" evidence="1">
    <location>
        <begin position="86"/>
        <end position="96"/>
    </location>
</feature>
<keyword evidence="3" id="KW-1185">Reference proteome</keyword>
<gene>
    <name evidence="2" type="ORF">V8G54_010212</name>
</gene>